<evidence type="ECO:0000313" key="4">
    <source>
        <dbReference type="Proteomes" id="UP000013785"/>
    </source>
</evidence>
<gene>
    <name evidence="3" type="ORF">UC3_03586</name>
</gene>
<organism evidence="3 4">
    <name type="scientific">Enterococcus phoeniculicola ATCC BAA-412</name>
    <dbReference type="NCBI Taxonomy" id="1158610"/>
    <lineage>
        <taxon>Bacteria</taxon>
        <taxon>Bacillati</taxon>
        <taxon>Bacillota</taxon>
        <taxon>Bacilli</taxon>
        <taxon>Lactobacillales</taxon>
        <taxon>Enterococcaceae</taxon>
        <taxon>Enterococcus</taxon>
    </lineage>
</organism>
<name>R3WFC0_9ENTE</name>
<dbReference type="InterPro" id="IPR010982">
    <property type="entry name" value="Lambda_DNA-bd_dom_sf"/>
</dbReference>
<dbReference type="SMART" id="SM00530">
    <property type="entry name" value="HTH_XRE"/>
    <property type="match status" value="1"/>
</dbReference>
<dbReference type="PANTHER" id="PTHR46558:SF4">
    <property type="entry name" value="DNA-BIDING PHAGE PROTEIN"/>
    <property type="match status" value="1"/>
</dbReference>
<dbReference type="HOGENOM" id="CLU_066192_44_4_9"/>
<dbReference type="PANTHER" id="PTHR46558">
    <property type="entry name" value="TRACRIPTIONAL REGULATORY PROTEIN-RELATED-RELATED"/>
    <property type="match status" value="1"/>
</dbReference>
<evidence type="ECO:0000259" key="2">
    <source>
        <dbReference type="PROSITE" id="PS50943"/>
    </source>
</evidence>
<evidence type="ECO:0000313" key="3">
    <source>
        <dbReference type="EMBL" id="EOL40590.1"/>
    </source>
</evidence>
<dbReference type="STRING" id="154621.RV11_GL002895"/>
<dbReference type="SUPFAM" id="SSF47413">
    <property type="entry name" value="lambda repressor-like DNA-binding domains"/>
    <property type="match status" value="1"/>
</dbReference>
<dbReference type="PATRIC" id="fig|1158610.4.peg.670"/>
<dbReference type="Gene3D" id="1.10.260.40">
    <property type="entry name" value="lambda repressor-like DNA-binding domains"/>
    <property type="match status" value="1"/>
</dbReference>
<dbReference type="Pfam" id="PF01381">
    <property type="entry name" value="HTH_3"/>
    <property type="match status" value="1"/>
</dbReference>
<sequence length="84" mass="9768">MFVYYYWSNTIFILYVTMDKLILKNNLKSFRTEKNLNQSQLASLVGVSRQTISNIETGEFTPSAKLALLLAIALDKNFEEVFYF</sequence>
<dbReference type="Proteomes" id="UP000013785">
    <property type="component" value="Unassembled WGS sequence"/>
</dbReference>
<reference evidence="3 4" key="1">
    <citation type="submission" date="2013-02" db="EMBL/GenBank/DDBJ databases">
        <title>The Genome Sequence of Enterococcus phoeniculicola BAA-412.</title>
        <authorList>
            <consortium name="The Broad Institute Genome Sequencing Platform"/>
            <consortium name="The Broad Institute Genome Sequencing Center for Infectious Disease"/>
            <person name="Earl A.M."/>
            <person name="Gilmore M.S."/>
            <person name="Lebreton F."/>
            <person name="Walker B."/>
            <person name="Young S.K."/>
            <person name="Zeng Q."/>
            <person name="Gargeya S."/>
            <person name="Fitzgerald M."/>
            <person name="Haas B."/>
            <person name="Abouelleil A."/>
            <person name="Alvarado L."/>
            <person name="Arachchi H.M."/>
            <person name="Berlin A.M."/>
            <person name="Chapman S.B."/>
            <person name="Dewar J."/>
            <person name="Goldberg J."/>
            <person name="Griggs A."/>
            <person name="Gujja S."/>
            <person name="Hansen M."/>
            <person name="Howarth C."/>
            <person name="Imamovic A."/>
            <person name="Larimer J."/>
            <person name="McCowan C."/>
            <person name="Murphy C."/>
            <person name="Neiman D."/>
            <person name="Pearson M."/>
            <person name="Priest M."/>
            <person name="Roberts A."/>
            <person name="Saif S."/>
            <person name="Shea T."/>
            <person name="Sisk P."/>
            <person name="Sykes S."/>
            <person name="Wortman J."/>
            <person name="Nusbaum C."/>
            <person name="Birren B."/>
        </authorList>
    </citation>
    <scope>NUCLEOTIDE SEQUENCE [LARGE SCALE GENOMIC DNA]</scope>
    <source>
        <strain evidence="3 4">ATCC BAA-412</strain>
    </source>
</reference>
<keyword evidence="1" id="KW-0238">DNA-binding</keyword>
<dbReference type="CDD" id="cd00093">
    <property type="entry name" value="HTH_XRE"/>
    <property type="match status" value="1"/>
</dbReference>
<dbReference type="InterPro" id="IPR001387">
    <property type="entry name" value="Cro/C1-type_HTH"/>
</dbReference>
<proteinExistence type="predicted"/>
<dbReference type="GO" id="GO:0003677">
    <property type="term" value="F:DNA binding"/>
    <property type="evidence" value="ECO:0007669"/>
    <property type="project" value="UniProtKB-KW"/>
</dbReference>
<dbReference type="AlphaFoldDB" id="R3WFC0"/>
<dbReference type="EMBL" id="AJAT01000025">
    <property type="protein sequence ID" value="EOL40590.1"/>
    <property type="molecule type" value="Genomic_DNA"/>
</dbReference>
<evidence type="ECO:0000256" key="1">
    <source>
        <dbReference type="ARBA" id="ARBA00023125"/>
    </source>
</evidence>
<dbReference type="eggNOG" id="COG1476">
    <property type="taxonomic scope" value="Bacteria"/>
</dbReference>
<comment type="caution">
    <text evidence="3">The sequence shown here is derived from an EMBL/GenBank/DDBJ whole genome shotgun (WGS) entry which is preliminary data.</text>
</comment>
<keyword evidence="4" id="KW-1185">Reference proteome</keyword>
<accession>R3WFC0</accession>
<protein>
    <recommendedName>
        <fullName evidence="2">HTH cro/C1-type domain-containing protein</fullName>
    </recommendedName>
</protein>
<feature type="domain" description="HTH cro/C1-type" evidence="2">
    <location>
        <begin position="27"/>
        <end position="81"/>
    </location>
</feature>
<dbReference type="PROSITE" id="PS50943">
    <property type="entry name" value="HTH_CROC1"/>
    <property type="match status" value="1"/>
</dbReference>